<gene>
    <name evidence="1" type="ORF">WN944_006806</name>
    <name evidence="2" type="ORF">WN944_006807</name>
    <name evidence="3" type="ORF">WN944_006808</name>
</gene>
<dbReference type="Proteomes" id="UP001428341">
    <property type="component" value="Unassembled WGS sequence"/>
</dbReference>
<dbReference type="AlphaFoldDB" id="A0AAP0MM19"/>
<dbReference type="EMBL" id="JBCGBO010000003">
    <property type="protein sequence ID" value="KAK9214807.1"/>
    <property type="molecule type" value="Genomic_DNA"/>
</dbReference>
<organism evidence="3 4">
    <name type="scientific">Citrus x changshan-huyou</name>
    <dbReference type="NCBI Taxonomy" id="2935761"/>
    <lineage>
        <taxon>Eukaryota</taxon>
        <taxon>Viridiplantae</taxon>
        <taxon>Streptophyta</taxon>
        <taxon>Embryophyta</taxon>
        <taxon>Tracheophyta</taxon>
        <taxon>Spermatophyta</taxon>
        <taxon>Magnoliopsida</taxon>
        <taxon>eudicotyledons</taxon>
        <taxon>Gunneridae</taxon>
        <taxon>Pentapetalae</taxon>
        <taxon>rosids</taxon>
        <taxon>malvids</taxon>
        <taxon>Sapindales</taxon>
        <taxon>Rutaceae</taxon>
        <taxon>Aurantioideae</taxon>
        <taxon>Citrus</taxon>
    </lineage>
</organism>
<reference evidence="3 4" key="1">
    <citation type="submission" date="2024-05" db="EMBL/GenBank/DDBJ databases">
        <title>Haplotype-resolved chromosome-level genome assembly of Huyou (Citrus changshanensis).</title>
        <authorList>
            <person name="Miao C."/>
            <person name="Chen W."/>
            <person name="Wu Y."/>
            <person name="Wang L."/>
            <person name="Zhao S."/>
            <person name="Grierson D."/>
            <person name="Xu C."/>
            <person name="Chen K."/>
        </authorList>
    </citation>
    <scope>NUCLEOTIDE SEQUENCE [LARGE SCALE GENOMIC DNA]</scope>
    <source>
        <strain evidence="3">01-14</strain>
        <tissue evidence="3">Leaf</tissue>
    </source>
</reference>
<protein>
    <submittedName>
        <fullName evidence="3">Uncharacterized protein</fullName>
    </submittedName>
</protein>
<dbReference type="EMBL" id="JBCGBO010000003">
    <property type="protein sequence ID" value="KAK9214808.1"/>
    <property type="molecule type" value="Genomic_DNA"/>
</dbReference>
<evidence type="ECO:0000313" key="2">
    <source>
        <dbReference type="EMBL" id="KAK9214808.1"/>
    </source>
</evidence>
<proteinExistence type="predicted"/>
<keyword evidence="4" id="KW-1185">Reference proteome</keyword>
<dbReference type="EMBL" id="JBCGBO010000003">
    <property type="protein sequence ID" value="KAK9214809.1"/>
    <property type="molecule type" value="Genomic_DNA"/>
</dbReference>
<accession>A0AAP0MM19</accession>
<evidence type="ECO:0000313" key="3">
    <source>
        <dbReference type="EMBL" id="KAK9214809.1"/>
    </source>
</evidence>
<evidence type="ECO:0000313" key="4">
    <source>
        <dbReference type="Proteomes" id="UP001428341"/>
    </source>
</evidence>
<sequence>MSCELWIANGNFRCRLWIANGNLRLWLELDQRRKGEIFGCGWSWWLDLNRQRKGEIFGCGWSLWLELEARSTKERQRKILGWSSIDEEKGKYLANENGVIFCFNEMLRLNFGVWPGINIIFVI</sequence>
<comment type="caution">
    <text evidence="3">The sequence shown here is derived from an EMBL/GenBank/DDBJ whole genome shotgun (WGS) entry which is preliminary data.</text>
</comment>
<name>A0AAP0MM19_9ROSI</name>
<evidence type="ECO:0000313" key="1">
    <source>
        <dbReference type="EMBL" id="KAK9214807.1"/>
    </source>
</evidence>